<evidence type="ECO:0000313" key="6">
    <source>
        <dbReference type="Proteomes" id="UP000005317"/>
    </source>
</evidence>
<dbReference type="InterPro" id="IPR011250">
    <property type="entry name" value="OMP/PagP_B-barrel"/>
</dbReference>
<feature type="signal peptide" evidence="3">
    <location>
        <begin position="1"/>
        <end position="21"/>
    </location>
</feature>
<keyword evidence="6" id="KW-1185">Reference proteome</keyword>
<protein>
    <recommendedName>
        <fullName evidence="4">Outer membrane protein OmpA-like transmembrane domain-containing protein</fullName>
    </recommendedName>
</protein>
<evidence type="ECO:0000256" key="3">
    <source>
        <dbReference type="SAM" id="SignalP"/>
    </source>
</evidence>
<accession>A0A656HLR1</accession>
<feature type="chain" id="PRO_5025029775" description="Outer membrane protein OmpA-like transmembrane domain-containing protein" evidence="3">
    <location>
        <begin position="22"/>
        <end position="230"/>
    </location>
</feature>
<keyword evidence="3" id="KW-0732">Signal</keyword>
<dbReference type="Gene3D" id="2.40.160.20">
    <property type="match status" value="1"/>
</dbReference>
<feature type="domain" description="Outer membrane protein OmpA-like transmembrane" evidence="4">
    <location>
        <begin position="34"/>
        <end position="227"/>
    </location>
</feature>
<dbReference type="GO" id="GO:0046930">
    <property type="term" value="C:pore complex"/>
    <property type="evidence" value="ECO:0007669"/>
    <property type="project" value="UniProtKB-KW"/>
</dbReference>
<dbReference type="SUPFAM" id="SSF56925">
    <property type="entry name" value="OMPA-like"/>
    <property type="match status" value="1"/>
</dbReference>
<dbReference type="RefSeq" id="WP_002710328.1">
    <property type="nucleotide sequence ID" value="NZ_JH651384.1"/>
</dbReference>
<evidence type="ECO:0000313" key="5">
    <source>
        <dbReference type="EMBL" id="EIJ36456.1"/>
    </source>
</evidence>
<keyword evidence="2" id="KW-0812">Transmembrane</keyword>
<dbReference type="InterPro" id="IPR000498">
    <property type="entry name" value="OmpA-like_TM_dom"/>
</dbReference>
<organism evidence="5 6">
    <name type="scientific">Thiothrix nivea (strain ATCC 35100 / DSM 5205 / JP2)</name>
    <dbReference type="NCBI Taxonomy" id="870187"/>
    <lineage>
        <taxon>Bacteria</taxon>
        <taxon>Pseudomonadati</taxon>
        <taxon>Pseudomonadota</taxon>
        <taxon>Gammaproteobacteria</taxon>
        <taxon>Thiotrichales</taxon>
        <taxon>Thiotrichaceae</taxon>
        <taxon>Thiothrix</taxon>
    </lineage>
</organism>
<keyword evidence="2" id="KW-0406">Ion transport</keyword>
<dbReference type="Pfam" id="PF01389">
    <property type="entry name" value="OmpA_membrane"/>
    <property type="match status" value="1"/>
</dbReference>
<dbReference type="AlphaFoldDB" id="A0A656HLR1"/>
<evidence type="ECO:0000256" key="1">
    <source>
        <dbReference type="ARBA" id="ARBA00005710"/>
    </source>
</evidence>
<gene>
    <name evidence="5" type="ORF">Thini_3956</name>
</gene>
<evidence type="ECO:0000259" key="4">
    <source>
        <dbReference type="Pfam" id="PF01389"/>
    </source>
</evidence>
<comment type="similarity">
    <text evidence="1">Belongs to the outer membrane OOP (TC 1.B.6) superfamily. OmpA family.</text>
</comment>
<keyword evidence="2" id="KW-0813">Transport</keyword>
<name>A0A656HLR1_THINJ</name>
<keyword evidence="2" id="KW-0626">Porin</keyword>
<dbReference type="EMBL" id="JH651384">
    <property type="protein sequence ID" value="EIJ36456.1"/>
    <property type="molecule type" value="Genomic_DNA"/>
</dbReference>
<evidence type="ECO:0000256" key="2">
    <source>
        <dbReference type="ARBA" id="ARBA00023114"/>
    </source>
</evidence>
<dbReference type="OrthoDB" id="5623488at2"/>
<proteinExistence type="inferred from homology"/>
<reference evidence="6" key="1">
    <citation type="journal article" date="2011" name="Stand. Genomic Sci.">
        <title>Genome sequence of the filamentous, gliding Thiothrix nivea neotype strain (JP2(T)).</title>
        <authorList>
            <person name="Lapidus A."/>
            <person name="Nolan M."/>
            <person name="Lucas S."/>
            <person name="Glavina Del Rio T."/>
            <person name="Tice H."/>
            <person name="Cheng J.F."/>
            <person name="Tapia R."/>
            <person name="Han C."/>
            <person name="Goodwin L."/>
            <person name="Pitluck S."/>
            <person name="Liolios K."/>
            <person name="Pagani I."/>
            <person name="Ivanova N."/>
            <person name="Huntemann M."/>
            <person name="Mavromatis K."/>
            <person name="Mikhailova N."/>
            <person name="Pati A."/>
            <person name="Chen A."/>
            <person name="Palaniappan K."/>
            <person name="Land M."/>
            <person name="Brambilla E.M."/>
            <person name="Rohde M."/>
            <person name="Abt B."/>
            <person name="Verbarg S."/>
            <person name="Goker M."/>
            <person name="Bristow J."/>
            <person name="Eisen J.A."/>
            <person name="Markowitz V."/>
            <person name="Hugenholtz P."/>
            <person name="Kyrpides N.C."/>
            <person name="Klenk H.P."/>
            <person name="Woyke T."/>
        </authorList>
    </citation>
    <scope>NUCLEOTIDE SEQUENCE [LARGE SCALE GENOMIC DNA]</scope>
    <source>
        <strain evidence="6">ATCC 35100 / DSM 5205 / JP2</strain>
    </source>
</reference>
<dbReference type="GO" id="GO:0009279">
    <property type="term" value="C:cell outer membrane"/>
    <property type="evidence" value="ECO:0007669"/>
    <property type="project" value="InterPro"/>
</dbReference>
<dbReference type="GO" id="GO:0015288">
    <property type="term" value="F:porin activity"/>
    <property type="evidence" value="ECO:0007669"/>
    <property type="project" value="UniProtKB-KW"/>
</dbReference>
<sequence length="230" mass="23182" precursor="true">MKTMISCSLAGLALLANVANAGGMEGYGVPSNVSLYGGASAGMANQEGACSAANASSNCDDSAGGYKVFVGSRVTPQGNGLVATPTGVMPSSSLPTLGVEAGYLDFGASTADGKAGRADIFDANFSSDLSASYLAGVGYVPVAPRTELLGKAGAAFWKQNGKREVLQDTDLNIETSNSGVGLLLGGGAQYKVSDNLSVRGEYEHVFGTASDTSYESDAGMYSIGAVFSTF</sequence>
<dbReference type="Proteomes" id="UP000005317">
    <property type="component" value="Unassembled WGS sequence"/>
</dbReference>